<dbReference type="Proteomes" id="UP000284403">
    <property type="component" value="Unassembled WGS sequence"/>
</dbReference>
<feature type="compositionally biased region" description="Polar residues" evidence="1">
    <location>
        <begin position="432"/>
        <end position="448"/>
    </location>
</feature>
<protein>
    <submittedName>
        <fullName evidence="3">Mucin-like glycoprotein</fullName>
    </submittedName>
</protein>
<feature type="compositionally biased region" description="Low complexity" evidence="1">
    <location>
        <begin position="370"/>
        <end position="387"/>
    </location>
</feature>
<feature type="non-terminal residue" evidence="3">
    <location>
        <position position="1"/>
    </location>
</feature>
<feature type="compositionally biased region" description="Low complexity" evidence="1">
    <location>
        <begin position="311"/>
        <end position="330"/>
    </location>
</feature>
<feature type="compositionally biased region" description="Low complexity" evidence="1">
    <location>
        <begin position="421"/>
        <end position="431"/>
    </location>
</feature>
<feature type="compositionally biased region" description="Polar residues" evidence="1">
    <location>
        <begin position="395"/>
        <end position="409"/>
    </location>
</feature>
<proteinExistence type="predicted"/>
<accession>A0A422MZQ9</accession>
<evidence type="ECO:0000313" key="4">
    <source>
        <dbReference type="Proteomes" id="UP000284403"/>
    </source>
</evidence>
<evidence type="ECO:0000256" key="1">
    <source>
        <dbReference type="SAM" id="MobiDB-lite"/>
    </source>
</evidence>
<keyword evidence="2" id="KW-0732">Signal</keyword>
<comment type="caution">
    <text evidence="3">The sequence shown here is derived from an EMBL/GenBank/DDBJ whole genome shotgun (WGS) entry which is preliminary data.</text>
</comment>
<evidence type="ECO:0000256" key="2">
    <source>
        <dbReference type="SAM" id="SignalP"/>
    </source>
</evidence>
<dbReference type="RefSeq" id="XP_029223887.1">
    <property type="nucleotide sequence ID" value="XM_029376011.1"/>
</dbReference>
<organism evidence="3 4">
    <name type="scientific">Trypanosoma conorhini</name>
    <dbReference type="NCBI Taxonomy" id="83891"/>
    <lineage>
        <taxon>Eukaryota</taxon>
        <taxon>Discoba</taxon>
        <taxon>Euglenozoa</taxon>
        <taxon>Kinetoplastea</taxon>
        <taxon>Metakinetoplastina</taxon>
        <taxon>Trypanosomatida</taxon>
        <taxon>Trypanosomatidae</taxon>
        <taxon>Trypanosoma</taxon>
    </lineage>
</organism>
<dbReference type="AlphaFoldDB" id="A0A422MZQ9"/>
<gene>
    <name evidence="3" type="ORF">Tco025E_09186</name>
</gene>
<keyword evidence="4" id="KW-1185">Reference proteome</keyword>
<dbReference type="GeneID" id="40322797"/>
<sequence>KIYICVFVFICLRARGTAGGLRCCGEKEAPCPVAARQSYCFLASRCVFLPNAVAPPKTSAWGGGGMNFFSCGCRAPLRELSGPPPFSSLPLPALTLCAAPHRAPHFSLCFFFAAAPQPTGSAATLLPTPPPLFLLMALTVRRRAVCALALLALLCSSFVCGATNAKEEEEVNVSVDVSCPNAAKKLRWRIADKSNSDWNECPQAVKSAGSIEGDAYRNTLCHFAGSVYMWKFPAGGCPASQPAGGTDVVAFTMNCTAAANSALHNLSKGVSDTLTINATENPLGASGFCEFLTPSQPAAEAQSESQSTGKQQPADPPQQSAGAAAASSSARTHEGDRTRNGGSTATVGDQPATVAGPTGSQEQSAEGPQTTPTSSVDTAASSAQTADRAADAPGGTQTPSTPQDRSGTPNAAPASGDNEGTTTTTTTTATTHSSSDGNDAKSNADGSAINSNATQKAVANAADRSATSTLFVRAPLMLLLTAALACAAG</sequence>
<feature type="compositionally biased region" description="Polar residues" evidence="1">
    <location>
        <begin position="358"/>
        <end position="369"/>
    </location>
</feature>
<evidence type="ECO:0000313" key="3">
    <source>
        <dbReference type="EMBL" id="RNE98714.1"/>
    </source>
</evidence>
<feature type="signal peptide" evidence="2">
    <location>
        <begin position="1"/>
        <end position="19"/>
    </location>
</feature>
<feature type="region of interest" description="Disordered" evidence="1">
    <location>
        <begin position="296"/>
        <end position="448"/>
    </location>
</feature>
<feature type="chain" id="PRO_5019112070" evidence="2">
    <location>
        <begin position="20"/>
        <end position="489"/>
    </location>
</feature>
<dbReference type="EMBL" id="MKKU01001013">
    <property type="protein sequence ID" value="RNE98714.1"/>
    <property type="molecule type" value="Genomic_DNA"/>
</dbReference>
<name>A0A422MZQ9_9TRYP</name>
<reference evidence="3 4" key="1">
    <citation type="journal article" date="2018" name="BMC Genomics">
        <title>Genomic comparison of Trypanosoma conorhini and Trypanosoma rangeli to Trypanosoma cruzi strains of high and low virulence.</title>
        <authorList>
            <person name="Bradwell K.R."/>
            <person name="Koparde V.N."/>
            <person name="Matveyev A.V."/>
            <person name="Serrano M.G."/>
            <person name="Alves J.M."/>
            <person name="Parikh H."/>
            <person name="Huang B."/>
            <person name="Lee V."/>
            <person name="Espinosa-Alvarez O."/>
            <person name="Ortiz P.A."/>
            <person name="Costa-Martins A.G."/>
            <person name="Teixeira M.M."/>
            <person name="Buck G.A."/>
        </authorList>
    </citation>
    <scope>NUCLEOTIDE SEQUENCE [LARGE SCALE GENOMIC DNA]</scope>
    <source>
        <strain evidence="3 4">025E</strain>
    </source>
</reference>